<dbReference type="FunFam" id="1.10.340.30:FF:000002">
    <property type="entry name" value="Adenine DNA glycosylase"/>
    <property type="match status" value="1"/>
</dbReference>
<dbReference type="OrthoDB" id="9802365at2"/>
<dbReference type="SMART" id="SM00525">
    <property type="entry name" value="FES"/>
    <property type="match status" value="1"/>
</dbReference>
<dbReference type="CDD" id="cd00056">
    <property type="entry name" value="ENDO3c"/>
    <property type="match status" value="1"/>
</dbReference>
<keyword evidence="9" id="KW-0227">DNA damage</keyword>
<comment type="catalytic activity">
    <reaction evidence="1">
        <text>Hydrolyzes free adenine bases from 7,8-dihydro-8-oxoguanine:adenine mismatched double-stranded DNA, leaving an apurinic site.</text>
        <dbReference type="EC" id="3.2.2.31"/>
    </reaction>
</comment>
<gene>
    <name evidence="16" type="ORF">SAMN05660477_00736</name>
</gene>
<dbReference type="GO" id="GO:0032357">
    <property type="term" value="F:oxidized purine DNA binding"/>
    <property type="evidence" value="ECO:0007669"/>
    <property type="project" value="TreeGrafter"/>
</dbReference>
<dbReference type="InterPro" id="IPR011257">
    <property type="entry name" value="DNA_glycosylase"/>
</dbReference>
<dbReference type="Gene3D" id="1.10.1670.10">
    <property type="entry name" value="Helix-hairpin-Helix base-excision DNA repair enzymes (C-terminal)"/>
    <property type="match status" value="1"/>
</dbReference>
<dbReference type="InterPro" id="IPR003265">
    <property type="entry name" value="HhH-GPD_domain"/>
</dbReference>
<evidence type="ECO:0000256" key="9">
    <source>
        <dbReference type="ARBA" id="ARBA00022763"/>
    </source>
</evidence>
<dbReference type="Pfam" id="PF00730">
    <property type="entry name" value="HhH-GPD"/>
    <property type="match status" value="1"/>
</dbReference>
<protein>
    <recommendedName>
        <fullName evidence="6">Adenine DNA glycosylase</fullName>
        <ecNumber evidence="5">3.2.2.31</ecNumber>
    </recommendedName>
</protein>
<organism evidence="16 17">
    <name type="scientific">Soonwooa buanensis</name>
    <dbReference type="NCBI Taxonomy" id="619805"/>
    <lineage>
        <taxon>Bacteria</taxon>
        <taxon>Pseudomonadati</taxon>
        <taxon>Bacteroidota</taxon>
        <taxon>Flavobacteriia</taxon>
        <taxon>Flavobacteriales</taxon>
        <taxon>Weeksellaceae</taxon>
        <taxon>Chryseobacterium group</taxon>
        <taxon>Soonwooa</taxon>
    </lineage>
</organism>
<dbReference type="InterPro" id="IPR000445">
    <property type="entry name" value="HhH_motif"/>
</dbReference>
<dbReference type="InterPro" id="IPR005760">
    <property type="entry name" value="A/G_AdeGlyc_MutY"/>
</dbReference>
<dbReference type="EC" id="3.2.2.31" evidence="5"/>
<dbReference type="InterPro" id="IPR003651">
    <property type="entry name" value="Endonuclease3_FeS-loop_motif"/>
</dbReference>
<dbReference type="Pfam" id="PF10576">
    <property type="entry name" value="EndIII_4Fe-2S"/>
    <property type="match status" value="1"/>
</dbReference>
<dbReference type="PROSITE" id="PS00764">
    <property type="entry name" value="ENDONUCLEASE_III_1"/>
    <property type="match status" value="1"/>
</dbReference>
<keyword evidence="10" id="KW-0378">Hydrolase</keyword>
<evidence type="ECO:0000256" key="6">
    <source>
        <dbReference type="ARBA" id="ARBA00022023"/>
    </source>
</evidence>
<dbReference type="GO" id="GO:0051539">
    <property type="term" value="F:4 iron, 4 sulfur cluster binding"/>
    <property type="evidence" value="ECO:0007669"/>
    <property type="project" value="UniProtKB-KW"/>
</dbReference>
<dbReference type="RefSeq" id="WP_079666020.1">
    <property type="nucleotide sequence ID" value="NZ_FUYZ01000002.1"/>
</dbReference>
<evidence type="ECO:0000259" key="15">
    <source>
        <dbReference type="SMART" id="SM00478"/>
    </source>
</evidence>
<evidence type="ECO:0000256" key="13">
    <source>
        <dbReference type="ARBA" id="ARBA00023204"/>
    </source>
</evidence>
<dbReference type="GO" id="GO:0034039">
    <property type="term" value="F:8-oxo-7,8-dihydroguanine DNA N-glycosylase activity"/>
    <property type="evidence" value="ECO:0007669"/>
    <property type="project" value="TreeGrafter"/>
</dbReference>
<feature type="domain" description="HhH-GPD" evidence="15">
    <location>
        <begin position="45"/>
        <end position="196"/>
    </location>
</feature>
<evidence type="ECO:0000256" key="4">
    <source>
        <dbReference type="ARBA" id="ARBA00008343"/>
    </source>
</evidence>
<dbReference type="STRING" id="619805.SAMN05660477_00736"/>
<dbReference type="InterPro" id="IPR004035">
    <property type="entry name" value="Endouclease-III_FeS-bd_BS"/>
</dbReference>
<keyword evidence="13" id="KW-0234">DNA repair</keyword>
<dbReference type="SMART" id="SM00478">
    <property type="entry name" value="ENDO3c"/>
    <property type="match status" value="1"/>
</dbReference>
<dbReference type="GO" id="GO:0035485">
    <property type="term" value="F:adenine/guanine mispair binding"/>
    <property type="evidence" value="ECO:0007669"/>
    <property type="project" value="TreeGrafter"/>
</dbReference>
<evidence type="ECO:0000256" key="1">
    <source>
        <dbReference type="ARBA" id="ARBA00000843"/>
    </source>
</evidence>
<keyword evidence="17" id="KW-1185">Reference proteome</keyword>
<dbReference type="Proteomes" id="UP000191112">
    <property type="component" value="Unassembled WGS sequence"/>
</dbReference>
<reference evidence="16 17" key="1">
    <citation type="submission" date="2017-02" db="EMBL/GenBank/DDBJ databases">
        <authorList>
            <person name="Peterson S.W."/>
        </authorList>
    </citation>
    <scope>NUCLEOTIDE SEQUENCE [LARGE SCALE GENOMIC DNA]</scope>
    <source>
        <strain evidence="16 17">DSM 22323</strain>
    </source>
</reference>
<keyword evidence="12" id="KW-0411">Iron-sulfur</keyword>
<dbReference type="InterPro" id="IPR044298">
    <property type="entry name" value="MIG/MutY"/>
</dbReference>
<evidence type="ECO:0000256" key="8">
    <source>
        <dbReference type="ARBA" id="ARBA00022723"/>
    </source>
</evidence>
<keyword evidence="14" id="KW-0326">Glycosidase</keyword>
<dbReference type="GO" id="GO:0006284">
    <property type="term" value="P:base-excision repair"/>
    <property type="evidence" value="ECO:0007669"/>
    <property type="project" value="InterPro"/>
</dbReference>
<evidence type="ECO:0000256" key="3">
    <source>
        <dbReference type="ARBA" id="ARBA00002933"/>
    </source>
</evidence>
<dbReference type="AlphaFoldDB" id="A0A1T5DI76"/>
<dbReference type="GO" id="GO:0006298">
    <property type="term" value="P:mismatch repair"/>
    <property type="evidence" value="ECO:0007669"/>
    <property type="project" value="TreeGrafter"/>
</dbReference>
<evidence type="ECO:0000256" key="11">
    <source>
        <dbReference type="ARBA" id="ARBA00023004"/>
    </source>
</evidence>
<comment type="function">
    <text evidence="3">Adenine glycosylase active on G-A mispairs. MutY also corrects error-prone DNA synthesis past GO lesions which are due to the oxidatively damaged form of guanine: 7,8-dihydro-8-oxoguanine (8-oxo-dGTP).</text>
</comment>
<evidence type="ECO:0000256" key="5">
    <source>
        <dbReference type="ARBA" id="ARBA00012045"/>
    </source>
</evidence>
<keyword evidence="7" id="KW-0004">4Fe-4S</keyword>
<dbReference type="GO" id="GO:0000701">
    <property type="term" value="F:purine-specific mismatch base pair DNA N-glycosylase activity"/>
    <property type="evidence" value="ECO:0007669"/>
    <property type="project" value="UniProtKB-EC"/>
</dbReference>
<evidence type="ECO:0000313" key="17">
    <source>
        <dbReference type="Proteomes" id="UP000191112"/>
    </source>
</evidence>
<dbReference type="GO" id="GO:0046872">
    <property type="term" value="F:metal ion binding"/>
    <property type="evidence" value="ECO:0007669"/>
    <property type="project" value="UniProtKB-KW"/>
</dbReference>
<proteinExistence type="inferred from homology"/>
<name>A0A1T5DI76_9FLAO</name>
<evidence type="ECO:0000313" key="16">
    <source>
        <dbReference type="EMBL" id="SKB71200.1"/>
    </source>
</evidence>
<accession>A0A1T5DI76</accession>
<evidence type="ECO:0000256" key="12">
    <source>
        <dbReference type="ARBA" id="ARBA00023014"/>
    </source>
</evidence>
<dbReference type="Pfam" id="PF00633">
    <property type="entry name" value="HHH"/>
    <property type="match status" value="1"/>
</dbReference>
<dbReference type="Gene3D" id="1.10.340.30">
    <property type="entry name" value="Hypothetical protein, domain 2"/>
    <property type="match status" value="1"/>
</dbReference>
<comment type="cofactor">
    <cofactor evidence="2">
        <name>[4Fe-4S] cluster</name>
        <dbReference type="ChEBI" id="CHEBI:49883"/>
    </cofactor>
</comment>
<dbReference type="NCBIfam" id="TIGR01084">
    <property type="entry name" value="mutY"/>
    <property type="match status" value="1"/>
</dbReference>
<evidence type="ECO:0000256" key="7">
    <source>
        <dbReference type="ARBA" id="ARBA00022485"/>
    </source>
</evidence>
<evidence type="ECO:0000256" key="10">
    <source>
        <dbReference type="ARBA" id="ARBA00022801"/>
    </source>
</evidence>
<dbReference type="EMBL" id="FUYZ01000002">
    <property type="protein sequence ID" value="SKB71200.1"/>
    <property type="molecule type" value="Genomic_DNA"/>
</dbReference>
<evidence type="ECO:0000256" key="14">
    <source>
        <dbReference type="ARBA" id="ARBA00023295"/>
    </source>
</evidence>
<dbReference type="SUPFAM" id="SSF48150">
    <property type="entry name" value="DNA-glycosylase"/>
    <property type="match status" value="1"/>
</dbReference>
<dbReference type="PANTHER" id="PTHR42944:SF1">
    <property type="entry name" value="ADENINE DNA GLYCOSYLASE"/>
    <property type="match status" value="1"/>
</dbReference>
<sequence>MKTYKQKTDFLYIGVKLLKWYQTHKRDLPWRKSINPYNIWISEVVLQQTQVKQGMQHYLNFVERFPDVDTLANADEEEVLLYWKGLGYYSRALNLHKAAKQLVTDYNSEFPETYAELLKLKGVGKYTAAAIASISFHEKVAAVDGNFYRVLSRLFADDFDISNSRAFQYFSELTELIMPETDAGCFNQAMMDLGSEVCKPKNPLCSDCPLQDDCRAFAIGKINQFPVKLKKTKVENLALSYQFIYHDDQFLVKQRDTSDIWKKLFEYPKNLDFNDIDFIEEHEKVIQHKLTHRNLEISISKILIPNKCDFDKIKTENDFLSFSFTEAEQKSFPKPLHDYYIKYFS</sequence>
<keyword evidence="8" id="KW-0479">Metal-binding</keyword>
<dbReference type="PANTHER" id="PTHR42944">
    <property type="entry name" value="ADENINE DNA GLYCOSYLASE"/>
    <property type="match status" value="1"/>
</dbReference>
<dbReference type="InterPro" id="IPR023170">
    <property type="entry name" value="HhH_base_excis_C"/>
</dbReference>
<keyword evidence="11" id="KW-0408">Iron</keyword>
<comment type="similarity">
    <text evidence="4">Belongs to the Nth/MutY family.</text>
</comment>
<evidence type="ECO:0000256" key="2">
    <source>
        <dbReference type="ARBA" id="ARBA00001966"/>
    </source>
</evidence>